<sequence length="251" mass="26461">MGRLDGKVALVTGAGSGFGAGISQAFAAEGAKVLVCDISQEGGEKTVQSNPSNMAFQKMDVTKAADWKAAVDTALQKFGRCDILVNNAGTSYRNKPTVDVTEEEFQKTFDVNVKGVYLGCNAWIPQAIEKKEGGVIINIASVGASRPRPGLVWYNASKGAITNATKGLAAEFGAHSIRVNSICPLVTGTGLFSHFTGMEDTPENRQKFIFNVPMGRIGEVDDVASTAVFLASSDSKFITGVNLDVDGGRCI</sequence>
<evidence type="ECO:0000256" key="3">
    <source>
        <dbReference type="ARBA" id="ARBA00023002"/>
    </source>
</evidence>
<keyword evidence="3" id="KW-0560">Oxidoreductase</keyword>
<dbReference type="SUPFAM" id="SSF51735">
    <property type="entry name" value="NAD(P)-binding Rossmann-fold domains"/>
    <property type="match status" value="1"/>
</dbReference>
<dbReference type="FunFam" id="3.40.50.720:FF:000084">
    <property type="entry name" value="Short-chain dehydrogenase reductase"/>
    <property type="match status" value="1"/>
</dbReference>
<evidence type="ECO:0000313" key="5">
    <source>
        <dbReference type="Proteomes" id="UP000244855"/>
    </source>
</evidence>
<protein>
    <submittedName>
        <fullName evidence="4">Oxidoreductase ucpA</fullName>
    </submittedName>
</protein>
<dbReference type="PRINTS" id="PR00081">
    <property type="entry name" value="GDHRDH"/>
</dbReference>
<organism evidence="4 5">
    <name type="scientific">Periconia macrospinosa</name>
    <dbReference type="NCBI Taxonomy" id="97972"/>
    <lineage>
        <taxon>Eukaryota</taxon>
        <taxon>Fungi</taxon>
        <taxon>Dikarya</taxon>
        <taxon>Ascomycota</taxon>
        <taxon>Pezizomycotina</taxon>
        <taxon>Dothideomycetes</taxon>
        <taxon>Pleosporomycetidae</taxon>
        <taxon>Pleosporales</taxon>
        <taxon>Massarineae</taxon>
        <taxon>Periconiaceae</taxon>
        <taxon>Periconia</taxon>
    </lineage>
</organism>
<dbReference type="NCBIfam" id="NF005559">
    <property type="entry name" value="PRK07231.1"/>
    <property type="match status" value="1"/>
</dbReference>
<evidence type="ECO:0000256" key="1">
    <source>
        <dbReference type="ARBA" id="ARBA00006484"/>
    </source>
</evidence>
<keyword evidence="2" id="KW-0521">NADP</keyword>
<dbReference type="PANTHER" id="PTHR43639">
    <property type="entry name" value="OXIDOREDUCTASE, SHORT-CHAIN DEHYDROGENASE/REDUCTASE FAMILY (AFU_ORTHOLOGUE AFUA_5G02870)"/>
    <property type="match status" value="1"/>
</dbReference>
<evidence type="ECO:0000256" key="2">
    <source>
        <dbReference type="ARBA" id="ARBA00022857"/>
    </source>
</evidence>
<dbReference type="Proteomes" id="UP000244855">
    <property type="component" value="Unassembled WGS sequence"/>
</dbReference>
<name>A0A2V1EBN2_9PLEO</name>
<dbReference type="InterPro" id="IPR036291">
    <property type="entry name" value="NAD(P)-bd_dom_sf"/>
</dbReference>
<dbReference type="AlphaFoldDB" id="A0A2V1EBN2"/>
<dbReference type="EMBL" id="KZ805302">
    <property type="protein sequence ID" value="PVI07943.1"/>
    <property type="molecule type" value="Genomic_DNA"/>
</dbReference>
<dbReference type="GO" id="GO:0016491">
    <property type="term" value="F:oxidoreductase activity"/>
    <property type="evidence" value="ECO:0007669"/>
    <property type="project" value="UniProtKB-KW"/>
</dbReference>
<dbReference type="Gene3D" id="3.40.50.720">
    <property type="entry name" value="NAD(P)-binding Rossmann-like Domain"/>
    <property type="match status" value="1"/>
</dbReference>
<reference evidence="4 5" key="1">
    <citation type="journal article" date="2018" name="Sci. Rep.">
        <title>Comparative genomics provides insights into the lifestyle and reveals functional heterogeneity of dark septate endophytic fungi.</title>
        <authorList>
            <person name="Knapp D.G."/>
            <person name="Nemeth J.B."/>
            <person name="Barry K."/>
            <person name="Hainaut M."/>
            <person name="Henrissat B."/>
            <person name="Johnson J."/>
            <person name="Kuo A."/>
            <person name="Lim J.H.P."/>
            <person name="Lipzen A."/>
            <person name="Nolan M."/>
            <person name="Ohm R.A."/>
            <person name="Tamas L."/>
            <person name="Grigoriev I.V."/>
            <person name="Spatafora J.W."/>
            <person name="Nagy L.G."/>
            <person name="Kovacs G.M."/>
        </authorList>
    </citation>
    <scope>NUCLEOTIDE SEQUENCE [LARGE SCALE GENOMIC DNA]</scope>
    <source>
        <strain evidence="4 5">DSE2036</strain>
    </source>
</reference>
<dbReference type="OrthoDB" id="294295at2759"/>
<keyword evidence="5" id="KW-1185">Reference proteome</keyword>
<dbReference type="PRINTS" id="PR00080">
    <property type="entry name" value="SDRFAMILY"/>
</dbReference>
<evidence type="ECO:0000313" key="4">
    <source>
        <dbReference type="EMBL" id="PVI07943.1"/>
    </source>
</evidence>
<dbReference type="STRING" id="97972.A0A2V1EBN2"/>
<comment type="similarity">
    <text evidence="1">Belongs to the short-chain dehydrogenases/reductases (SDR) family.</text>
</comment>
<dbReference type="PANTHER" id="PTHR43639:SF1">
    <property type="entry name" value="SHORT-CHAIN DEHYDROGENASE_REDUCTASE FAMILY PROTEIN"/>
    <property type="match status" value="1"/>
</dbReference>
<proteinExistence type="inferred from homology"/>
<dbReference type="Pfam" id="PF13561">
    <property type="entry name" value="adh_short_C2"/>
    <property type="match status" value="1"/>
</dbReference>
<dbReference type="InterPro" id="IPR002347">
    <property type="entry name" value="SDR_fam"/>
</dbReference>
<gene>
    <name evidence="4" type="ORF">DM02DRAFT_608549</name>
</gene>
<accession>A0A2V1EBN2</accession>